<sequence>MLCGCVCALSCLWLHARADFHTGRFPALRMVPYVDPVRLLHRIRVHRTLAREDDRPPVYPDANVCTAGFPHPRYDGSL</sequence>
<accession>A0A2M4DB26</accession>
<name>A0A2M4DB26_ANODA</name>
<evidence type="ECO:0000313" key="2">
    <source>
        <dbReference type="EMBL" id="MBW74756.1"/>
    </source>
</evidence>
<feature type="chain" id="PRO_5014876108" evidence="1">
    <location>
        <begin position="19"/>
        <end position="78"/>
    </location>
</feature>
<reference evidence="2" key="1">
    <citation type="submission" date="2018-01" db="EMBL/GenBank/DDBJ databases">
        <title>An insight into the sialome of Amazonian anophelines.</title>
        <authorList>
            <person name="Ribeiro J.M."/>
            <person name="Scarpassa V."/>
            <person name="Calvo E."/>
        </authorList>
    </citation>
    <scope>NUCLEOTIDE SEQUENCE</scope>
</reference>
<dbReference type="EMBL" id="GGFL01010578">
    <property type="protein sequence ID" value="MBW74756.1"/>
    <property type="molecule type" value="Transcribed_RNA"/>
</dbReference>
<dbReference type="AlphaFoldDB" id="A0A2M4DB26"/>
<organism evidence="2">
    <name type="scientific">Anopheles darlingi</name>
    <name type="common">Mosquito</name>
    <dbReference type="NCBI Taxonomy" id="43151"/>
    <lineage>
        <taxon>Eukaryota</taxon>
        <taxon>Metazoa</taxon>
        <taxon>Ecdysozoa</taxon>
        <taxon>Arthropoda</taxon>
        <taxon>Hexapoda</taxon>
        <taxon>Insecta</taxon>
        <taxon>Pterygota</taxon>
        <taxon>Neoptera</taxon>
        <taxon>Endopterygota</taxon>
        <taxon>Diptera</taxon>
        <taxon>Nematocera</taxon>
        <taxon>Culicoidea</taxon>
        <taxon>Culicidae</taxon>
        <taxon>Anophelinae</taxon>
        <taxon>Anopheles</taxon>
    </lineage>
</organism>
<keyword evidence="1" id="KW-0732">Signal</keyword>
<proteinExistence type="predicted"/>
<evidence type="ECO:0000256" key="1">
    <source>
        <dbReference type="SAM" id="SignalP"/>
    </source>
</evidence>
<feature type="signal peptide" evidence="1">
    <location>
        <begin position="1"/>
        <end position="18"/>
    </location>
</feature>
<protein>
    <submittedName>
        <fullName evidence="2">Putative secreted protein</fullName>
    </submittedName>
</protein>